<dbReference type="RefSeq" id="WP_120272210.1">
    <property type="nucleotide sequence ID" value="NZ_RAPN01000001.1"/>
</dbReference>
<dbReference type="EMBL" id="RAPN01000001">
    <property type="protein sequence ID" value="RKD90847.1"/>
    <property type="molecule type" value="Genomic_DNA"/>
</dbReference>
<evidence type="ECO:0000259" key="4">
    <source>
        <dbReference type="SMART" id="SM00738"/>
    </source>
</evidence>
<dbReference type="PANTHER" id="PTHR30265:SF4">
    <property type="entry name" value="KOW MOTIF FAMILY PROTEIN, EXPRESSED"/>
    <property type="match status" value="1"/>
</dbReference>
<keyword evidence="3" id="KW-0804">Transcription</keyword>
<keyword evidence="7" id="KW-1185">Reference proteome</keyword>
<reference evidence="6 7" key="1">
    <citation type="submission" date="2018-09" db="EMBL/GenBank/DDBJ databases">
        <title>Genomic Encyclopedia of Archaeal and Bacterial Type Strains, Phase II (KMG-II): from individual species to whole genera.</title>
        <authorList>
            <person name="Goeker M."/>
        </authorList>
    </citation>
    <scope>NUCLEOTIDE SEQUENCE [LARGE SCALE GENOMIC DNA]</scope>
    <source>
        <strain evidence="6 7">DSM 27148</strain>
    </source>
</reference>
<evidence type="ECO:0000256" key="3">
    <source>
        <dbReference type="ARBA" id="ARBA00023163"/>
    </source>
</evidence>
<organism evidence="6 7">
    <name type="scientific">Mangrovibacterium diazotrophicum</name>
    <dbReference type="NCBI Taxonomy" id="1261403"/>
    <lineage>
        <taxon>Bacteria</taxon>
        <taxon>Pseudomonadati</taxon>
        <taxon>Bacteroidota</taxon>
        <taxon>Bacteroidia</taxon>
        <taxon>Marinilabiliales</taxon>
        <taxon>Prolixibacteraceae</taxon>
        <taxon>Mangrovibacterium</taxon>
    </lineage>
</organism>
<name>A0A419W5X3_9BACT</name>
<dbReference type="InterPro" id="IPR036735">
    <property type="entry name" value="NGN_dom_sf"/>
</dbReference>
<evidence type="ECO:0000313" key="6">
    <source>
        <dbReference type="EMBL" id="RKD90847.1"/>
    </source>
</evidence>
<dbReference type="NCBIfam" id="NF033644">
    <property type="entry name" value="antiterm_UpxY"/>
    <property type="match status" value="1"/>
</dbReference>
<keyword evidence="2" id="KW-0805">Transcription regulation</keyword>
<dbReference type="Gene3D" id="3.30.70.940">
    <property type="entry name" value="NusG, N-terminal domain"/>
    <property type="match status" value="1"/>
</dbReference>
<evidence type="ECO:0000256" key="2">
    <source>
        <dbReference type="ARBA" id="ARBA00023015"/>
    </source>
</evidence>
<proteinExistence type="predicted"/>
<dbReference type="GO" id="GO:0006354">
    <property type="term" value="P:DNA-templated transcription elongation"/>
    <property type="evidence" value="ECO:0007669"/>
    <property type="project" value="InterPro"/>
</dbReference>
<evidence type="ECO:0000256" key="1">
    <source>
        <dbReference type="ARBA" id="ARBA00022814"/>
    </source>
</evidence>
<dbReference type="SUPFAM" id="SSF82679">
    <property type="entry name" value="N-utilization substance G protein NusG, N-terminal domain"/>
    <property type="match status" value="1"/>
</dbReference>
<dbReference type="GO" id="GO:0031564">
    <property type="term" value="P:transcription antitermination"/>
    <property type="evidence" value="ECO:0007669"/>
    <property type="project" value="UniProtKB-KW"/>
</dbReference>
<dbReference type="InterPro" id="IPR005824">
    <property type="entry name" value="KOW"/>
</dbReference>
<keyword evidence="1" id="KW-0889">Transcription antitermination</keyword>
<gene>
    <name evidence="6" type="ORF">BC643_1191</name>
</gene>
<evidence type="ECO:0000259" key="5">
    <source>
        <dbReference type="SMART" id="SM00739"/>
    </source>
</evidence>
<dbReference type="Pfam" id="PF02357">
    <property type="entry name" value="NusG"/>
    <property type="match status" value="1"/>
</dbReference>
<dbReference type="InterPro" id="IPR008991">
    <property type="entry name" value="Translation_prot_SH3-like_sf"/>
</dbReference>
<feature type="domain" description="NusG-like N-terminal" evidence="4">
    <location>
        <begin position="24"/>
        <end position="122"/>
    </location>
</feature>
<dbReference type="InterPro" id="IPR043425">
    <property type="entry name" value="NusG-like"/>
</dbReference>
<protein>
    <submittedName>
        <fullName evidence="6">Transcription antitermination factor NusG</fullName>
    </submittedName>
</protein>
<dbReference type="AlphaFoldDB" id="A0A419W5X3"/>
<feature type="domain" description="KOW" evidence="5">
    <location>
        <begin position="133"/>
        <end position="160"/>
    </location>
</feature>
<evidence type="ECO:0000313" key="7">
    <source>
        <dbReference type="Proteomes" id="UP000283387"/>
    </source>
</evidence>
<dbReference type="InterPro" id="IPR006645">
    <property type="entry name" value="NGN-like_dom"/>
</dbReference>
<dbReference type="PANTHER" id="PTHR30265">
    <property type="entry name" value="RHO-INTERACTING TRANSCRIPTION TERMINATION FACTOR NUSG"/>
    <property type="match status" value="1"/>
</dbReference>
<dbReference type="SMART" id="SM00739">
    <property type="entry name" value="KOW"/>
    <property type="match status" value="1"/>
</dbReference>
<sequence length="190" mass="21714">MSGRKTISPKRNKNGVIAPVGSVPKRWYLFYLRSRAEKSVCVELERRGYDVYCPTFSSLRVWKNRQKKVVEQPLFPNYIFVYTYEYELHTIKSLPRVVNLVALDGKPAIVSEKELAGIKQMIELEQEITVEAKFSQGEHVRIISGPLSGHEGILTRKNGKNRFGIALKSISQTAFVDIDVSTLEKIDRKL</sequence>
<dbReference type="SMART" id="SM00738">
    <property type="entry name" value="NGN"/>
    <property type="match status" value="1"/>
</dbReference>
<dbReference type="SUPFAM" id="SSF50104">
    <property type="entry name" value="Translation proteins SH3-like domain"/>
    <property type="match status" value="1"/>
</dbReference>
<dbReference type="Proteomes" id="UP000283387">
    <property type="component" value="Unassembled WGS sequence"/>
</dbReference>
<comment type="caution">
    <text evidence="6">The sequence shown here is derived from an EMBL/GenBank/DDBJ whole genome shotgun (WGS) entry which is preliminary data.</text>
</comment>
<accession>A0A419W5X3</accession>
<dbReference type="OrthoDB" id="9796143at2"/>
<dbReference type="CDD" id="cd09895">
    <property type="entry name" value="NGN_SP_UpxY"/>
    <property type="match status" value="1"/>
</dbReference>